<dbReference type="AlphaFoldDB" id="A0A4Y9END9"/>
<gene>
    <name evidence="3" type="ORF">EUV02_08475</name>
</gene>
<accession>A0A4Y9END9</accession>
<dbReference type="RefSeq" id="WP_135245812.1">
    <property type="nucleotide sequence ID" value="NZ_SIHO01000002.1"/>
</dbReference>
<evidence type="ECO:0000313" key="3">
    <source>
        <dbReference type="EMBL" id="TFU03220.1"/>
    </source>
</evidence>
<feature type="region of interest" description="Disordered" evidence="1">
    <location>
        <begin position="86"/>
        <end position="112"/>
    </location>
</feature>
<keyword evidence="2" id="KW-0732">Signal</keyword>
<evidence type="ECO:0000256" key="1">
    <source>
        <dbReference type="SAM" id="MobiDB-lite"/>
    </source>
</evidence>
<dbReference type="Proteomes" id="UP000297737">
    <property type="component" value="Unassembled WGS sequence"/>
</dbReference>
<feature type="chain" id="PRO_5021453767" description="YMGG-like Gly-zipper domain-containing protein" evidence="2">
    <location>
        <begin position="22"/>
        <end position="164"/>
    </location>
</feature>
<comment type="caution">
    <text evidence="3">The sequence shown here is derived from an EMBL/GenBank/DDBJ whole genome shotgun (WGS) entry which is preliminary data.</text>
</comment>
<evidence type="ECO:0000313" key="4">
    <source>
        <dbReference type="Proteomes" id="UP000297737"/>
    </source>
</evidence>
<keyword evidence="4" id="KW-1185">Reference proteome</keyword>
<organism evidence="3 4">
    <name type="scientific">Glacieibacterium arshaanense</name>
    <dbReference type="NCBI Taxonomy" id="2511025"/>
    <lineage>
        <taxon>Bacteria</taxon>
        <taxon>Pseudomonadati</taxon>
        <taxon>Pseudomonadota</taxon>
        <taxon>Alphaproteobacteria</taxon>
        <taxon>Sphingomonadales</taxon>
        <taxon>Sphingosinicellaceae</taxon>
        <taxon>Glacieibacterium</taxon>
    </lineage>
</organism>
<evidence type="ECO:0008006" key="5">
    <source>
        <dbReference type="Google" id="ProtNLM"/>
    </source>
</evidence>
<reference evidence="3 4" key="1">
    <citation type="submission" date="2019-02" db="EMBL/GenBank/DDBJ databases">
        <title>Polymorphobacter sp. isolated from the lake at the Tibet of China.</title>
        <authorList>
            <person name="Li A."/>
        </authorList>
    </citation>
    <scope>NUCLEOTIDE SEQUENCE [LARGE SCALE GENOMIC DNA]</scope>
    <source>
        <strain evidence="3 4">DJ1R-1</strain>
    </source>
</reference>
<sequence length="164" mass="16507">MARILHTIIALAACVALPAAAQTTVAPVPATDQMAVDQSACSSAATQATGYVPGQTPPPPMTNPNAGARVSGAAVGAVTGGAVGVAQNNNHPYAPQGVQDQHRQDQAQAGAVAGTMVGGAKVRQGRRETAKAQQTATTQQQAKATAWENSYGACMTQRGYVAAK</sequence>
<evidence type="ECO:0000256" key="2">
    <source>
        <dbReference type="SAM" id="SignalP"/>
    </source>
</evidence>
<proteinExistence type="predicted"/>
<dbReference type="EMBL" id="SIHO01000002">
    <property type="protein sequence ID" value="TFU03220.1"/>
    <property type="molecule type" value="Genomic_DNA"/>
</dbReference>
<feature type="signal peptide" evidence="2">
    <location>
        <begin position="1"/>
        <end position="21"/>
    </location>
</feature>
<protein>
    <recommendedName>
        <fullName evidence="5">YMGG-like Gly-zipper domain-containing protein</fullName>
    </recommendedName>
</protein>
<name>A0A4Y9END9_9SPHN</name>